<comment type="subcellular location">
    <subcellularLocation>
        <location evidence="1 12">Cell outer membrane</location>
        <topology evidence="1 12">Multi-pass membrane protein</topology>
    </subcellularLocation>
</comment>
<evidence type="ECO:0000256" key="8">
    <source>
        <dbReference type="ARBA" id="ARBA00023077"/>
    </source>
</evidence>
<name>A0ABU1NAT5_9BURK</name>
<dbReference type="Gene3D" id="2.170.130.10">
    <property type="entry name" value="TonB-dependent receptor, plug domain"/>
    <property type="match status" value="1"/>
</dbReference>
<keyword evidence="17" id="KW-1185">Reference proteome</keyword>
<evidence type="ECO:0000256" key="13">
    <source>
        <dbReference type="RuleBase" id="RU003357"/>
    </source>
</evidence>
<evidence type="ECO:0000256" key="2">
    <source>
        <dbReference type="ARBA" id="ARBA00009810"/>
    </source>
</evidence>
<dbReference type="Pfam" id="PF07715">
    <property type="entry name" value="Plug"/>
    <property type="match status" value="1"/>
</dbReference>
<dbReference type="CDD" id="cd01347">
    <property type="entry name" value="ligand_gated_channel"/>
    <property type="match status" value="1"/>
</dbReference>
<keyword evidence="7" id="KW-0406">Ion transport</keyword>
<keyword evidence="11 12" id="KW-0998">Cell outer membrane</keyword>
<keyword evidence="6" id="KW-0732">Signal</keyword>
<evidence type="ECO:0000259" key="15">
    <source>
        <dbReference type="Pfam" id="PF07715"/>
    </source>
</evidence>
<evidence type="ECO:0000256" key="12">
    <source>
        <dbReference type="PROSITE-ProRule" id="PRU01360"/>
    </source>
</evidence>
<evidence type="ECO:0000256" key="10">
    <source>
        <dbReference type="ARBA" id="ARBA00023170"/>
    </source>
</evidence>
<dbReference type="Gene3D" id="2.40.170.20">
    <property type="entry name" value="TonB-dependent receptor, beta-barrel domain"/>
    <property type="match status" value="1"/>
</dbReference>
<sequence length="631" mass="68930">MTNPCVSSTRAEARVLPRACPAPSLLSLSIAAMLGGLACAPTLALAQASPALAETVVTATRTPTRADELLSDTVVIDRAQIEQQASRTLPEILARVAGVQISANGGAGKASSVFIRGAEARHTILLIDGVRYGSATLGTPVWENIPVDMIERIEVVKGPASALYGSDGVGGVVQIFTRKGKAGEDAFVPRASTTLGSEGYKQITGGFSGASGPFTYSLDAQRTLDKGFSSTNRKVPFGNFNPDRDPFSQSALNASLGFQINPDWKIDGGLLYSEGINHYDDGPDWDTRSRVRTQIAYIGATGAVTSAWKTQLRYAQSRDYSRNIVAEPFNLPGLFETTQKQYLWQNDIATPIGTVVAGLERTVQEVNSDTAYTVTHRDIDSAFVGLNGNAGNHSWQLNTRHDRNSQFGDNNTWFAGYGYRISPNWRIHASHGTSFVAPSFNQLYYPNFGNPALQPEEGKNTDVGITWSQDGHSVKLVRYDNEIRGFITSTTRPENVPRARIEGWTLGYDGQFGPWALRASIDSLDPRNELTGKQLPRRAKNQASVGVDYAIGLWKFGASALHVGQRFDDSRNTMRLGSFTTVDLYGEYKVSKDWALQGRITNLNDANYETVYGYNQRGRAVYLTLRWQPKA</sequence>
<organism evidence="16 17">
    <name type="scientific">Variovorax soli</name>
    <dbReference type="NCBI Taxonomy" id="376815"/>
    <lineage>
        <taxon>Bacteria</taxon>
        <taxon>Pseudomonadati</taxon>
        <taxon>Pseudomonadota</taxon>
        <taxon>Betaproteobacteria</taxon>
        <taxon>Burkholderiales</taxon>
        <taxon>Comamonadaceae</taxon>
        <taxon>Variovorax</taxon>
    </lineage>
</organism>
<feature type="domain" description="TonB-dependent receptor plug" evidence="15">
    <location>
        <begin position="71"/>
        <end position="172"/>
    </location>
</feature>
<gene>
    <name evidence="16" type="ORF">J2739_001177</name>
</gene>
<keyword evidence="9 12" id="KW-0472">Membrane</keyword>
<evidence type="ECO:0000256" key="1">
    <source>
        <dbReference type="ARBA" id="ARBA00004571"/>
    </source>
</evidence>
<keyword evidence="5 12" id="KW-0812">Transmembrane</keyword>
<dbReference type="EMBL" id="JAVDRF010000002">
    <property type="protein sequence ID" value="MDR6535417.1"/>
    <property type="molecule type" value="Genomic_DNA"/>
</dbReference>
<dbReference type="RefSeq" id="WP_309899477.1">
    <property type="nucleotide sequence ID" value="NZ_JAVDRF010000002.1"/>
</dbReference>
<comment type="similarity">
    <text evidence="2 12 13">Belongs to the TonB-dependent receptor family.</text>
</comment>
<evidence type="ECO:0000256" key="5">
    <source>
        <dbReference type="ARBA" id="ARBA00022692"/>
    </source>
</evidence>
<protein>
    <submittedName>
        <fullName evidence="16">Vitamin B12 transporter</fullName>
    </submittedName>
</protein>
<keyword evidence="4 12" id="KW-1134">Transmembrane beta strand</keyword>
<accession>A0ABU1NAT5</accession>
<evidence type="ECO:0000256" key="7">
    <source>
        <dbReference type="ARBA" id="ARBA00023065"/>
    </source>
</evidence>
<proteinExistence type="inferred from homology"/>
<keyword evidence="8 13" id="KW-0798">TonB box</keyword>
<comment type="caution">
    <text evidence="16">The sequence shown here is derived from an EMBL/GenBank/DDBJ whole genome shotgun (WGS) entry which is preliminary data.</text>
</comment>
<keyword evidence="10" id="KW-0675">Receptor</keyword>
<dbReference type="InterPro" id="IPR037066">
    <property type="entry name" value="Plug_dom_sf"/>
</dbReference>
<evidence type="ECO:0000256" key="11">
    <source>
        <dbReference type="ARBA" id="ARBA00023237"/>
    </source>
</evidence>
<evidence type="ECO:0000256" key="6">
    <source>
        <dbReference type="ARBA" id="ARBA00022729"/>
    </source>
</evidence>
<dbReference type="InterPro" id="IPR000531">
    <property type="entry name" value="Beta-barrel_TonB"/>
</dbReference>
<keyword evidence="3 12" id="KW-0813">Transport</keyword>
<evidence type="ECO:0000313" key="17">
    <source>
        <dbReference type="Proteomes" id="UP001184230"/>
    </source>
</evidence>
<dbReference type="PANTHER" id="PTHR30069">
    <property type="entry name" value="TONB-DEPENDENT OUTER MEMBRANE RECEPTOR"/>
    <property type="match status" value="1"/>
</dbReference>
<dbReference type="PANTHER" id="PTHR30069:SF53">
    <property type="entry name" value="COLICIN I RECEPTOR-RELATED"/>
    <property type="match status" value="1"/>
</dbReference>
<dbReference type="InterPro" id="IPR012910">
    <property type="entry name" value="Plug_dom"/>
</dbReference>
<dbReference type="InterPro" id="IPR036942">
    <property type="entry name" value="Beta-barrel_TonB_sf"/>
</dbReference>
<feature type="domain" description="TonB-dependent receptor-like beta-barrel" evidence="14">
    <location>
        <begin position="196"/>
        <end position="603"/>
    </location>
</feature>
<evidence type="ECO:0000259" key="14">
    <source>
        <dbReference type="Pfam" id="PF00593"/>
    </source>
</evidence>
<dbReference type="Proteomes" id="UP001184230">
    <property type="component" value="Unassembled WGS sequence"/>
</dbReference>
<dbReference type="PROSITE" id="PS52016">
    <property type="entry name" value="TONB_DEPENDENT_REC_3"/>
    <property type="match status" value="1"/>
</dbReference>
<evidence type="ECO:0000256" key="3">
    <source>
        <dbReference type="ARBA" id="ARBA00022448"/>
    </source>
</evidence>
<evidence type="ECO:0000313" key="16">
    <source>
        <dbReference type="EMBL" id="MDR6535417.1"/>
    </source>
</evidence>
<reference evidence="16 17" key="1">
    <citation type="submission" date="2023-07" db="EMBL/GenBank/DDBJ databases">
        <title>Sorghum-associated microbial communities from plants grown in Nebraska, USA.</title>
        <authorList>
            <person name="Schachtman D."/>
        </authorList>
    </citation>
    <scope>NUCLEOTIDE SEQUENCE [LARGE SCALE GENOMIC DNA]</scope>
    <source>
        <strain evidence="16 17">DS1781</strain>
    </source>
</reference>
<evidence type="ECO:0000256" key="4">
    <source>
        <dbReference type="ARBA" id="ARBA00022452"/>
    </source>
</evidence>
<evidence type="ECO:0000256" key="9">
    <source>
        <dbReference type="ARBA" id="ARBA00023136"/>
    </source>
</evidence>
<dbReference type="Pfam" id="PF00593">
    <property type="entry name" value="TonB_dep_Rec_b-barrel"/>
    <property type="match status" value="1"/>
</dbReference>
<dbReference type="InterPro" id="IPR039426">
    <property type="entry name" value="TonB-dep_rcpt-like"/>
</dbReference>
<dbReference type="SUPFAM" id="SSF56935">
    <property type="entry name" value="Porins"/>
    <property type="match status" value="1"/>
</dbReference>